<protein>
    <submittedName>
        <fullName evidence="4 5">Probable NAD(P)H dehydrogenase subunit CRR3, chloroplastic</fullName>
    </submittedName>
</protein>
<sequence length="166" mass="18701">MAFALASFSCISVTKNVALASLNGSDDSHSPSPKPNGTADTIPIKNSPHRRLPKPRRPSVIEIERAIGAGRFRDADPRDLEEDRKTVFDMFLLSFTEKYEGPLMKKLRETGEWVTNQTETKFQASGKWFLLFTFQWLLPIWALSLLVASGVIKLPFSTPFLDELLM</sequence>
<dbReference type="PANTHER" id="PTHR36340">
    <property type="entry name" value="NAD(P)H DEHYDROGENASE SUBUNIT CRR3, CHLOROPLASTIC-RELATED"/>
    <property type="match status" value="1"/>
</dbReference>
<evidence type="ECO:0000313" key="5">
    <source>
        <dbReference type="RefSeq" id="XP_022155389.1"/>
    </source>
</evidence>
<feature type="transmembrane region" description="Helical" evidence="2">
    <location>
        <begin position="128"/>
        <end position="152"/>
    </location>
</feature>
<dbReference type="Proteomes" id="UP000504603">
    <property type="component" value="Unplaced"/>
</dbReference>
<dbReference type="GO" id="GO:0010598">
    <property type="term" value="C:NAD(P)H dehydrogenase complex (plastoquinone)"/>
    <property type="evidence" value="ECO:0007669"/>
    <property type="project" value="InterPro"/>
</dbReference>
<dbReference type="KEGG" id="mcha:111022530"/>
<keyword evidence="3" id="KW-1185">Reference proteome</keyword>
<evidence type="ECO:0000313" key="3">
    <source>
        <dbReference type="Proteomes" id="UP000504603"/>
    </source>
</evidence>
<evidence type="ECO:0000313" key="4">
    <source>
        <dbReference type="RefSeq" id="XP_022155388.1"/>
    </source>
</evidence>
<gene>
    <name evidence="4 5" type="primary">LOC111022530</name>
</gene>
<dbReference type="GO" id="GO:0009535">
    <property type="term" value="C:chloroplast thylakoid membrane"/>
    <property type="evidence" value="ECO:0007669"/>
    <property type="project" value="InterPro"/>
</dbReference>
<evidence type="ECO:0000256" key="1">
    <source>
        <dbReference type="SAM" id="MobiDB-lite"/>
    </source>
</evidence>
<dbReference type="GeneID" id="111022530"/>
<dbReference type="OrthoDB" id="786513at2759"/>
<accession>A0A6J1DQ49</accession>
<dbReference type="RefSeq" id="XP_022155388.1">
    <property type="nucleotide sequence ID" value="XM_022299696.1"/>
</dbReference>
<dbReference type="GO" id="GO:0009773">
    <property type="term" value="P:photosynthetic electron transport in photosystem I"/>
    <property type="evidence" value="ECO:0007669"/>
    <property type="project" value="InterPro"/>
</dbReference>
<proteinExistence type="predicted"/>
<dbReference type="PANTHER" id="PTHR36340:SF1">
    <property type="entry name" value="NAD(P)H DEHYDROGENASE SUBUNIT CRR3, CHLOROPLASTIC-RELATED"/>
    <property type="match status" value="1"/>
</dbReference>
<dbReference type="AlphaFoldDB" id="A0A6J1DQ49"/>
<dbReference type="InterPro" id="IPR038931">
    <property type="entry name" value="CRR3"/>
</dbReference>
<dbReference type="RefSeq" id="XP_022155389.1">
    <property type="nucleotide sequence ID" value="XM_022299697.1"/>
</dbReference>
<keyword evidence="2" id="KW-0812">Transmembrane</keyword>
<name>A0A6J1DQ49_MOMCH</name>
<organism evidence="3 5">
    <name type="scientific">Momordica charantia</name>
    <name type="common">Bitter gourd</name>
    <name type="synonym">Balsam pear</name>
    <dbReference type="NCBI Taxonomy" id="3673"/>
    <lineage>
        <taxon>Eukaryota</taxon>
        <taxon>Viridiplantae</taxon>
        <taxon>Streptophyta</taxon>
        <taxon>Embryophyta</taxon>
        <taxon>Tracheophyta</taxon>
        <taxon>Spermatophyta</taxon>
        <taxon>Magnoliopsida</taxon>
        <taxon>eudicotyledons</taxon>
        <taxon>Gunneridae</taxon>
        <taxon>Pentapetalae</taxon>
        <taxon>rosids</taxon>
        <taxon>fabids</taxon>
        <taxon>Cucurbitales</taxon>
        <taxon>Cucurbitaceae</taxon>
        <taxon>Momordiceae</taxon>
        <taxon>Momordica</taxon>
    </lineage>
</organism>
<reference evidence="4 5" key="1">
    <citation type="submission" date="2025-04" db="UniProtKB">
        <authorList>
            <consortium name="RefSeq"/>
        </authorList>
    </citation>
    <scope>IDENTIFICATION</scope>
    <source>
        <strain evidence="4 5">OHB3-1</strain>
    </source>
</reference>
<keyword evidence="2" id="KW-0472">Membrane</keyword>
<evidence type="ECO:0000256" key="2">
    <source>
        <dbReference type="SAM" id="Phobius"/>
    </source>
</evidence>
<keyword evidence="2" id="KW-1133">Transmembrane helix</keyword>
<feature type="region of interest" description="Disordered" evidence="1">
    <location>
        <begin position="24"/>
        <end position="55"/>
    </location>
</feature>